<proteinExistence type="predicted"/>
<feature type="transmembrane region" description="Helical" evidence="1">
    <location>
        <begin position="77"/>
        <end position="95"/>
    </location>
</feature>
<feature type="transmembrane region" description="Helical" evidence="1">
    <location>
        <begin position="101"/>
        <end position="117"/>
    </location>
</feature>
<protein>
    <submittedName>
        <fullName evidence="2">Uncharacterized protein</fullName>
    </submittedName>
</protein>
<evidence type="ECO:0000313" key="2">
    <source>
        <dbReference type="EMBL" id="QHU12812.1"/>
    </source>
</evidence>
<keyword evidence="1" id="KW-0812">Transmembrane</keyword>
<feature type="transmembrane region" description="Helical" evidence="1">
    <location>
        <begin position="129"/>
        <end position="153"/>
    </location>
</feature>
<organism evidence="2">
    <name type="scientific">viral metagenome</name>
    <dbReference type="NCBI Taxonomy" id="1070528"/>
    <lineage>
        <taxon>unclassified sequences</taxon>
        <taxon>metagenomes</taxon>
        <taxon>organismal metagenomes</taxon>
    </lineage>
</organism>
<keyword evidence="1" id="KW-0472">Membrane</keyword>
<dbReference type="AlphaFoldDB" id="A0A6C0K438"/>
<feature type="transmembrane region" description="Helical" evidence="1">
    <location>
        <begin position="200"/>
        <end position="221"/>
    </location>
</feature>
<reference evidence="2" key="1">
    <citation type="journal article" date="2020" name="Nature">
        <title>Giant virus diversity and host interactions through global metagenomics.</title>
        <authorList>
            <person name="Schulz F."/>
            <person name="Roux S."/>
            <person name="Paez-Espino D."/>
            <person name="Jungbluth S."/>
            <person name="Walsh D.A."/>
            <person name="Denef V.J."/>
            <person name="McMahon K.D."/>
            <person name="Konstantinidis K.T."/>
            <person name="Eloe-Fadrosh E.A."/>
            <person name="Kyrpides N.C."/>
            <person name="Woyke T."/>
        </authorList>
    </citation>
    <scope>NUCLEOTIDE SEQUENCE</scope>
    <source>
        <strain evidence="2">GVMAG-S-1101172-89</strain>
    </source>
</reference>
<name>A0A6C0K438_9ZZZZ</name>
<evidence type="ECO:0000256" key="1">
    <source>
        <dbReference type="SAM" id="Phobius"/>
    </source>
</evidence>
<dbReference type="EMBL" id="MN740810">
    <property type="protein sequence ID" value="QHU12812.1"/>
    <property type="molecule type" value="Genomic_DNA"/>
</dbReference>
<sequence length="620" mass="69400">MGIFDSVLNKISSAASGAKDAIDNKAERTAINIAFLGMAPEWLLDDIQHMNRSIGIPLPDSFEPTGMAQLAAETATFGYIVAQIIFGILACLYYLWNKFKVLSLALIIIAVGLRFFYTKNMSLLNDFLLSTSIISLCILCFVIIWVFLLYYVFDLKRSTIKNGVLYTAPLVNVYANFFSSDMRNKINNIKSDKGLGKMNVALLEVGWTALFFCIISSVLYFTRSEWEPFIDKIRESFMSKQDTKNTTGDAGGPSYEESDVEPFIDKSAVEESTDPAEHVTIVNIQPVSIKQIGYIGPTERGGSFEIETAIIEATRAGIRFFVLQIDYLDKTLGNGFEEKKEPTLVYRDDNGNLISTNGASITDLAQKISTYGFNADFPASTQPLILYLHFVRTPNTLTNPEKYFKFLKKVAKALAPIQPFILNKIDTTDFTRQKNERALLYSQTSIFDGKILVWTNADTTIFRNTAKLSLTAAPLEEDLDYMACMRVYLDDENDSFGITSMAHGKTAHAVIAPYARLNAMRGIWNKPNSERDDFSVKGKTRFVIAMPGQTEEINERDVYQVMKVLGVNTVPMNIFAKTNVEILSQIKLWKGEPFLKMKQPILQSSNTAVAGYTPPPNVLN</sequence>
<accession>A0A6C0K438</accession>
<keyword evidence="1" id="KW-1133">Transmembrane helix</keyword>